<evidence type="ECO:0000313" key="2">
    <source>
        <dbReference type="Proteomes" id="UP000683925"/>
    </source>
</evidence>
<gene>
    <name evidence="1" type="ORF">POCTA_138.1.T1410007</name>
</gene>
<organism evidence="1 2">
    <name type="scientific">Paramecium octaurelia</name>
    <dbReference type="NCBI Taxonomy" id="43137"/>
    <lineage>
        <taxon>Eukaryota</taxon>
        <taxon>Sar</taxon>
        <taxon>Alveolata</taxon>
        <taxon>Ciliophora</taxon>
        <taxon>Intramacronucleata</taxon>
        <taxon>Oligohymenophorea</taxon>
        <taxon>Peniculida</taxon>
        <taxon>Parameciidae</taxon>
        <taxon>Paramecium</taxon>
    </lineage>
</organism>
<dbReference type="Proteomes" id="UP000683925">
    <property type="component" value="Unassembled WGS sequence"/>
</dbReference>
<proteinExistence type="predicted"/>
<sequence>MNNVLNHSPQLFKSQLQDLCINIDIRRSLVIFYSFYKNHSIFQHLSFQIIQVDFLKDQKKVNLRQKITLLNEKQQLRKKKQNKYTNRQCCQKTKFKNWGIQKFKVELQS</sequence>
<dbReference type="EMBL" id="CAJJDP010000142">
    <property type="protein sequence ID" value="CAD8207400.1"/>
    <property type="molecule type" value="Genomic_DNA"/>
</dbReference>
<reference evidence="1" key="1">
    <citation type="submission" date="2021-01" db="EMBL/GenBank/DDBJ databases">
        <authorList>
            <consortium name="Genoscope - CEA"/>
            <person name="William W."/>
        </authorList>
    </citation>
    <scope>NUCLEOTIDE SEQUENCE</scope>
</reference>
<keyword evidence="2" id="KW-1185">Reference proteome</keyword>
<comment type="caution">
    <text evidence="1">The sequence shown here is derived from an EMBL/GenBank/DDBJ whole genome shotgun (WGS) entry which is preliminary data.</text>
</comment>
<accession>A0A8S1Y0Z8</accession>
<name>A0A8S1Y0Z8_PAROT</name>
<dbReference type="AlphaFoldDB" id="A0A8S1Y0Z8"/>
<protein>
    <submittedName>
        <fullName evidence="1">Uncharacterized protein</fullName>
    </submittedName>
</protein>
<evidence type="ECO:0000313" key="1">
    <source>
        <dbReference type="EMBL" id="CAD8207400.1"/>
    </source>
</evidence>